<name>A0AAE9Z1G2_9GAMM</name>
<feature type="transmembrane region" description="Helical" evidence="1">
    <location>
        <begin position="100"/>
        <end position="123"/>
    </location>
</feature>
<dbReference type="AlphaFoldDB" id="A0AAE9Z1G2"/>
<dbReference type="KEGG" id="tvd:SG34_027830"/>
<organism evidence="2 3">
    <name type="scientific">Thalassomonas viridans</name>
    <dbReference type="NCBI Taxonomy" id="137584"/>
    <lineage>
        <taxon>Bacteria</taxon>
        <taxon>Pseudomonadati</taxon>
        <taxon>Pseudomonadota</taxon>
        <taxon>Gammaproteobacteria</taxon>
        <taxon>Alteromonadales</taxon>
        <taxon>Colwelliaceae</taxon>
        <taxon>Thalassomonas</taxon>
    </lineage>
</organism>
<reference evidence="2 3" key="2">
    <citation type="journal article" date="2022" name="Mar. Drugs">
        <title>Bioassay-Guided Fractionation Leads to the Detection of Cholic Acid Generated by the Rare Thalassomonas sp.</title>
        <authorList>
            <person name="Pheiffer F."/>
            <person name="Schneider Y.K."/>
            <person name="Hansen E.H."/>
            <person name="Andersen J.H."/>
            <person name="Isaksson J."/>
            <person name="Busche T."/>
            <person name="R C."/>
            <person name="Kalinowski J."/>
            <person name="Zyl L.V."/>
            <person name="Trindade M."/>
        </authorList>
    </citation>
    <scope>NUCLEOTIDE SEQUENCE [LARGE SCALE GENOMIC DNA]</scope>
    <source>
        <strain evidence="2 3">XOM25</strain>
    </source>
</reference>
<keyword evidence="3" id="KW-1185">Reference proteome</keyword>
<reference evidence="2 3" key="1">
    <citation type="journal article" date="2015" name="Genome Announc.">
        <title>Draft Genome Sequences of Marine Isolates of Thalassomonas viridans and Thalassomonas actiniarum.</title>
        <authorList>
            <person name="Olonade I."/>
            <person name="van Zyl L.J."/>
            <person name="Trindade M."/>
        </authorList>
    </citation>
    <scope>NUCLEOTIDE SEQUENCE [LARGE SCALE GENOMIC DNA]</scope>
    <source>
        <strain evidence="2 3">XOM25</strain>
    </source>
</reference>
<gene>
    <name evidence="2" type="ORF">SG34_027830</name>
</gene>
<evidence type="ECO:0000256" key="1">
    <source>
        <dbReference type="SAM" id="Phobius"/>
    </source>
</evidence>
<proteinExistence type="predicted"/>
<protein>
    <submittedName>
        <fullName evidence="2">Uncharacterized protein</fullName>
    </submittedName>
</protein>
<sequence>MTDRQILVAFIILMSVITGIFFVLFGQITVKKLRKNPKTKDVLGLEFMSGWDILNAAQALAMPKRWSKKLEKSPLSSINANSTLLFENTNKFDRMLAVTFYWLWMFTGLSGVLLVLLNTFGFFD</sequence>
<keyword evidence="1" id="KW-0812">Transmembrane</keyword>
<evidence type="ECO:0000313" key="2">
    <source>
        <dbReference type="EMBL" id="WDE05066.1"/>
    </source>
</evidence>
<dbReference type="Proteomes" id="UP000032352">
    <property type="component" value="Chromosome"/>
</dbReference>
<keyword evidence="1" id="KW-0472">Membrane</keyword>
<keyword evidence="1" id="KW-1133">Transmembrane helix</keyword>
<evidence type="ECO:0000313" key="3">
    <source>
        <dbReference type="Proteomes" id="UP000032352"/>
    </source>
</evidence>
<accession>A0AAE9Z1G2</accession>
<dbReference type="EMBL" id="CP059733">
    <property type="protein sequence ID" value="WDE05066.1"/>
    <property type="molecule type" value="Genomic_DNA"/>
</dbReference>
<dbReference type="RefSeq" id="WP_044838891.1">
    <property type="nucleotide sequence ID" value="NZ_CP059733.1"/>
</dbReference>
<feature type="transmembrane region" description="Helical" evidence="1">
    <location>
        <begin position="6"/>
        <end position="30"/>
    </location>
</feature>